<keyword evidence="4" id="KW-0028">Amino-acid biosynthesis</keyword>
<dbReference type="RefSeq" id="WP_348739631.1">
    <property type="nucleotide sequence ID" value="NZ_CAXJRC010000043.1"/>
</dbReference>
<feature type="domain" description="ATP-grasp" evidence="7">
    <location>
        <begin position="113"/>
        <end position="310"/>
    </location>
</feature>
<dbReference type="Gene3D" id="3.40.50.20">
    <property type="match status" value="1"/>
</dbReference>
<organism evidence="8 9">
    <name type="scientific">Tenacibaculum vairaonense</name>
    <dbReference type="NCBI Taxonomy" id="3137860"/>
    <lineage>
        <taxon>Bacteria</taxon>
        <taxon>Pseudomonadati</taxon>
        <taxon>Bacteroidota</taxon>
        <taxon>Flavobacteriia</taxon>
        <taxon>Flavobacteriales</taxon>
        <taxon>Flavobacteriaceae</taxon>
        <taxon>Tenacibaculum</taxon>
    </lineage>
</organism>
<proteinExistence type="predicted"/>
<dbReference type="Proteomes" id="UP001497602">
    <property type="component" value="Unassembled WGS sequence"/>
</dbReference>
<dbReference type="PANTHER" id="PTHR43814:SF1">
    <property type="entry name" value="ARGININOSUCCINATE LYASE"/>
    <property type="match status" value="1"/>
</dbReference>
<dbReference type="Pfam" id="PF14698">
    <property type="entry name" value="ASL_C2"/>
    <property type="match status" value="1"/>
</dbReference>
<evidence type="ECO:0000313" key="9">
    <source>
        <dbReference type="Proteomes" id="UP001497602"/>
    </source>
</evidence>
<comment type="pathway">
    <text evidence="2">Amino-acid biosynthesis; L-arginine biosynthesis; L-arginine from L-ornithine and carbamoyl phosphate: step 3/3.</text>
</comment>
<dbReference type="Gene3D" id="3.30.470.20">
    <property type="entry name" value="ATP-grasp fold, B domain"/>
    <property type="match status" value="1"/>
</dbReference>
<dbReference type="CDD" id="cd01359">
    <property type="entry name" value="Argininosuccinate_lyase"/>
    <property type="match status" value="1"/>
</dbReference>
<name>A0ABP1FCI3_9FLAO</name>
<dbReference type="EC" id="4.3.2.1" evidence="3 5"/>
<dbReference type="InterPro" id="IPR022761">
    <property type="entry name" value="Fumarate_lyase_N"/>
</dbReference>
<evidence type="ECO:0000256" key="2">
    <source>
        <dbReference type="ARBA" id="ARBA00004941"/>
    </source>
</evidence>
<evidence type="ECO:0000256" key="5">
    <source>
        <dbReference type="NCBIfam" id="TIGR00838"/>
    </source>
</evidence>
<dbReference type="InterPro" id="IPR024083">
    <property type="entry name" value="Fumarase/histidase_N"/>
</dbReference>
<accession>A0ABP1FCI3</accession>
<dbReference type="PANTHER" id="PTHR43814">
    <property type="entry name" value="ARGININOSUCCINATE LYASE"/>
    <property type="match status" value="1"/>
</dbReference>
<keyword evidence="8" id="KW-0456">Lyase</keyword>
<evidence type="ECO:0000256" key="3">
    <source>
        <dbReference type="ARBA" id="ARBA00012338"/>
    </source>
</evidence>
<keyword evidence="4" id="KW-0055">Arginine biosynthesis</keyword>
<comment type="catalytic activity">
    <reaction evidence="1">
        <text>2-(N(omega)-L-arginino)succinate = fumarate + L-arginine</text>
        <dbReference type="Rhea" id="RHEA:24020"/>
        <dbReference type="ChEBI" id="CHEBI:29806"/>
        <dbReference type="ChEBI" id="CHEBI:32682"/>
        <dbReference type="ChEBI" id="CHEBI:57472"/>
        <dbReference type="EC" id="4.3.2.1"/>
    </reaction>
</comment>
<evidence type="ECO:0000313" key="8">
    <source>
        <dbReference type="EMBL" id="CAL2108051.1"/>
    </source>
</evidence>
<dbReference type="Pfam" id="PF00206">
    <property type="entry name" value="Lyase_1"/>
    <property type="match status" value="1"/>
</dbReference>
<dbReference type="NCBIfam" id="NF002563">
    <property type="entry name" value="PRK02186.1"/>
    <property type="match status" value="1"/>
</dbReference>
<keyword evidence="9" id="KW-1185">Reference proteome</keyword>
<dbReference type="InterPro" id="IPR011761">
    <property type="entry name" value="ATP-grasp"/>
</dbReference>
<dbReference type="InterPro" id="IPR000362">
    <property type="entry name" value="Fumarate_lyase_fam"/>
</dbReference>
<dbReference type="InterPro" id="IPR008948">
    <property type="entry name" value="L-Aspartase-like"/>
</dbReference>
<sequence>MRKAIVFVESNTSGTGYILASIAYQKGYQPLVITNNLSRYNFGDFIEPHIINTNNYEEVKDKLASLFNSYDIDGITSTSDYYMEMVAKLAQEFNYPSPSLTTIKLCRNKHYFREHMRKNNLLTPSFKVIQNEKELNHFLNQPTINYPFVVKPVQGSGSIGVQLISERKELASHGLALLSKKINERGQKINSAILIEEFIAGEEFSLELFNGEVVGITRKYKGELPHFVEVGHDFPYEPNEEFLKKVTETIKNLKKSFDLSWGAFHIEFIKTSKELFIVEMNPRLAGGCIPILIKESLGVDLLELSLKNITGRLDEVNFIPKNYASIRFVIPENSGEIQEDIEKVTTDNYSSKIQIKSYGKNLSNYKRNFDFRDRIGHVIASNNNKQQAIDEVEQLCKKIQASLTYIEANNTGRISKGIHKGIRKVIFGEKVENEDVEELKYISLINKAHIIMLQEEGILNEAFTEKLMVEIKELENIGFSPLMNKNTPRGLYMLYEQYLIDKLGMEIAGSMHIGRSRNDMNATLARMQVKNYAIEIVKILLSFTNDLLSLSNKYKKTIMSSYTHYQPAVPITYGFYLQGVITSLIESIQGFLTVIDTVDVSPLGSCSVGGTSIPINQKTTASYLGFKYTVNNALYGVASRDFILSLLSQISIANVLISRIASDFMLWNTQEFNFFKLSDTVVGSSSIMPNKRNPFVLENIQGKSGVIAASFIGAVTAMQKTPFTNSISVGTESKMLLKKTKNEFIDSINLLQIFINHAIPNEEVMKSKAIASHTMATEYANKLVLEHNIPFRQAHFIVGKAVAEAIEKNTTLEATTTLASYELASSIQEVVDSTKFGGGASEIKILENGRYLTGILQDCQSKLHTHISQMEGAFKRMEDKTNSITEKKYV</sequence>
<dbReference type="NCBIfam" id="TIGR00838">
    <property type="entry name" value="argH"/>
    <property type="match status" value="1"/>
</dbReference>
<keyword evidence="6" id="KW-0067">ATP-binding</keyword>
<dbReference type="Gene3D" id="1.10.275.10">
    <property type="entry name" value="Fumarase/aspartase (N-terminal domain)"/>
    <property type="match status" value="1"/>
</dbReference>
<dbReference type="SUPFAM" id="SSF56059">
    <property type="entry name" value="Glutathione synthetase ATP-binding domain-like"/>
    <property type="match status" value="1"/>
</dbReference>
<dbReference type="Gene3D" id="1.10.40.30">
    <property type="entry name" value="Fumarase/aspartase (C-terminal domain)"/>
    <property type="match status" value="1"/>
</dbReference>
<evidence type="ECO:0000256" key="1">
    <source>
        <dbReference type="ARBA" id="ARBA00000985"/>
    </source>
</evidence>
<dbReference type="InterPro" id="IPR009049">
    <property type="entry name" value="Argininosuccinate_lyase"/>
</dbReference>
<dbReference type="SUPFAM" id="SSF48557">
    <property type="entry name" value="L-aspartase-like"/>
    <property type="match status" value="1"/>
</dbReference>
<evidence type="ECO:0000256" key="6">
    <source>
        <dbReference type="PROSITE-ProRule" id="PRU00409"/>
    </source>
</evidence>
<gene>
    <name evidence="8" type="ORF">T190115A13A_60046</name>
</gene>
<reference evidence="8 9" key="1">
    <citation type="submission" date="2024-05" db="EMBL/GenBank/DDBJ databases">
        <authorList>
            <person name="Duchaud E."/>
        </authorList>
    </citation>
    <scope>NUCLEOTIDE SEQUENCE [LARGE SCALE GENOMIC DNA]</scope>
    <source>
        <strain evidence="8">Ena-SAMPLE-TAB-13-05-2024-13:56:06:370-140305</strain>
    </source>
</reference>
<dbReference type="PRINTS" id="PR00149">
    <property type="entry name" value="FUMRATELYASE"/>
</dbReference>
<dbReference type="InterPro" id="IPR029419">
    <property type="entry name" value="Arg_succ_lyase_C"/>
</dbReference>
<dbReference type="EMBL" id="CAXJRC010000043">
    <property type="protein sequence ID" value="CAL2108051.1"/>
    <property type="molecule type" value="Genomic_DNA"/>
</dbReference>
<comment type="caution">
    <text evidence="8">The sequence shown here is derived from an EMBL/GenBank/DDBJ whole genome shotgun (WGS) entry which is preliminary data.</text>
</comment>
<dbReference type="PROSITE" id="PS50975">
    <property type="entry name" value="ATP_GRASP"/>
    <property type="match status" value="1"/>
</dbReference>
<dbReference type="PRINTS" id="PR00145">
    <property type="entry name" value="ARGSUCLYASE"/>
</dbReference>
<evidence type="ECO:0000259" key="7">
    <source>
        <dbReference type="PROSITE" id="PS50975"/>
    </source>
</evidence>
<protein>
    <recommendedName>
        <fullName evidence="3 5">Argininosuccinate lyase</fullName>
        <ecNumber evidence="3 5">4.3.2.1</ecNumber>
    </recommendedName>
</protein>
<dbReference type="Gene3D" id="1.20.200.10">
    <property type="entry name" value="Fumarase/aspartase (Central domain)"/>
    <property type="match status" value="1"/>
</dbReference>
<dbReference type="GO" id="GO:0004056">
    <property type="term" value="F:argininosuccinate lyase activity"/>
    <property type="evidence" value="ECO:0007669"/>
    <property type="project" value="UniProtKB-EC"/>
</dbReference>
<evidence type="ECO:0000256" key="4">
    <source>
        <dbReference type="ARBA" id="ARBA00022571"/>
    </source>
</evidence>
<dbReference type="Pfam" id="PF13535">
    <property type="entry name" value="ATP-grasp_4"/>
    <property type="match status" value="1"/>
</dbReference>
<keyword evidence="6" id="KW-0547">Nucleotide-binding</keyword>